<keyword evidence="1" id="KW-1133">Transmembrane helix</keyword>
<keyword evidence="1" id="KW-0472">Membrane</keyword>
<feature type="transmembrane region" description="Helical" evidence="1">
    <location>
        <begin position="228"/>
        <end position="249"/>
    </location>
</feature>
<dbReference type="EMBL" id="BIXY01000035">
    <property type="protein sequence ID" value="GCF09030.1"/>
    <property type="molecule type" value="Genomic_DNA"/>
</dbReference>
<organism evidence="2 3">
    <name type="scientific">Dictyobacter arantiisoli</name>
    <dbReference type="NCBI Taxonomy" id="2014874"/>
    <lineage>
        <taxon>Bacteria</taxon>
        <taxon>Bacillati</taxon>
        <taxon>Chloroflexota</taxon>
        <taxon>Ktedonobacteria</taxon>
        <taxon>Ktedonobacterales</taxon>
        <taxon>Dictyobacteraceae</taxon>
        <taxon>Dictyobacter</taxon>
    </lineage>
</organism>
<keyword evidence="1" id="KW-0812">Transmembrane</keyword>
<comment type="caution">
    <text evidence="2">The sequence shown here is derived from an EMBL/GenBank/DDBJ whole genome shotgun (WGS) entry which is preliminary data.</text>
</comment>
<proteinExistence type="predicted"/>
<name>A0A5A5TC01_9CHLR</name>
<evidence type="ECO:0000313" key="3">
    <source>
        <dbReference type="Proteomes" id="UP000322530"/>
    </source>
</evidence>
<dbReference type="AlphaFoldDB" id="A0A5A5TC01"/>
<evidence type="ECO:0000256" key="1">
    <source>
        <dbReference type="SAM" id="Phobius"/>
    </source>
</evidence>
<dbReference type="Proteomes" id="UP000322530">
    <property type="component" value="Unassembled WGS sequence"/>
</dbReference>
<accession>A0A5A5TC01</accession>
<reference evidence="2 3" key="1">
    <citation type="submission" date="2019-01" db="EMBL/GenBank/DDBJ databases">
        <title>Draft genome sequence of Dictyobacter sp. Uno17.</title>
        <authorList>
            <person name="Wang C.M."/>
            <person name="Zheng Y."/>
            <person name="Sakai Y."/>
            <person name="Abe K."/>
            <person name="Yokota A."/>
            <person name="Yabe S."/>
        </authorList>
    </citation>
    <scope>NUCLEOTIDE SEQUENCE [LARGE SCALE GENOMIC DNA]</scope>
    <source>
        <strain evidence="2 3">Uno17</strain>
    </source>
</reference>
<evidence type="ECO:0000313" key="2">
    <source>
        <dbReference type="EMBL" id="GCF09030.1"/>
    </source>
</evidence>
<gene>
    <name evidence="2" type="ORF">KDI_25940</name>
</gene>
<evidence type="ECO:0008006" key="4">
    <source>
        <dbReference type="Google" id="ProtNLM"/>
    </source>
</evidence>
<protein>
    <recommendedName>
        <fullName evidence="4">ABC transporter permease</fullName>
    </recommendedName>
</protein>
<sequence>MQTRERHLLGKNSALRYAPVASSHHLPLREAALLLGYHLRLLNWWLSVLTLFGFLAAGLLTWLQLHLGGAQGENLALDLARFVLESTTGLCAGMQASSLVVGDPSLEVTMATRSGVYHVVSWRAALTFVLLLVSSAAYLGWSLASGINYASQQSLLALLLFWLAPVLLMGALGLFSALTTGNAALGTLIAALPLAGAHFFHGYLLPIAGVHPFFLPYTSWNAGASDWWTNRLSLLLIALVLAICSWWWLRCEERLLDDARS</sequence>
<feature type="transmembrane region" description="Helical" evidence="1">
    <location>
        <begin position="155"/>
        <end position="178"/>
    </location>
</feature>
<feature type="transmembrane region" description="Helical" evidence="1">
    <location>
        <begin position="120"/>
        <end position="143"/>
    </location>
</feature>
<keyword evidence="3" id="KW-1185">Reference proteome</keyword>
<feature type="transmembrane region" description="Helical" evidence="1">
    <location>
        <begin position="44"/>
        <end position="63"/>
    </location>
</feature>
<feature type="transmembrane region" description="Helical" evidence="1">
    <location>
        <begin position="185"/>
        <end position="208"/>
    </location>
</feature>